<dbReference type="SMART" id="SM00184">
    <property type="entry name" value="RING"/>
    <property type="match status" value="2"/>
</dbReference>
<evidence type="ECO:0000256" key="5">
    <source>
        <dbReference type="ARBA" id="ARBA00022771"/>
    </source>
</evidence>
<evidence type="ECO:0000256" key="6">
    <source>
        <dbReference type="ARBA" id="ARBA00022833"/>
    </source>
</evidence>
<evidence type="ECO:0000256" key="2">
    <source>
        <dbReference type="ARBA" id="ARBA00008518"/>
    </source>
</evidence>
<keyword evidence="8" id="KW-0175">Coiled coil</keyword>
<keyword evidence="13" id="KW-1185">Reference proteome</keyword>
<evidence type="ECO:0000256" key="7">
    <source>
        <dbReference type="PROSITE-ProRule" id="PRU00024"/>
    </source>
</evidence>
<dbReference type="PANTHER" id="PTHR24103">
    <property type="entry name" value="E3 UBIQUITIN-PROTEIN LIGASE TRIM"/>
    <property type="match status" value="1"/>
</dbReference>
<dbReference type="InterPro" id="IPR000315">
    <property type="entry name" value="Znf_B-box"/>
</dbReference>
<dbReference type="InterPro" id="IPR018957">
    <property type="entry name" value="Znf_C3HC4_RING-type"/>
</dbReference>
<dbReference type="PROSITE" id="PS50119">
    <property type="entry name" value="ZF_BBOX"/>
    <property type="match status" value="2"/>
</dbReference>
<dbReference type="InterPro" id="IPR006574">
    <property type="entry name" value="PRY"/>
</dbReference>
<evidence type="ECO:0000256" key="8">
    <source>
        <dbReference type="SAM" id="Coils"/>
    </source>
</evidence>
<dbReference type="InterPro" id="IPR003879">
    <property type="entry name" value="Butyrophylin_SPRY"/>
</dbReference>
<dbReference type="Gene3D" id="3.30.160.60">
    <property type="entry name" value="Classic Zinc Finger"/>
    <property type="match status" value="2"/>
</dbReference>
<dbReference type="PRINTS" id="PR01407">
    <property type="entry name" value="BUTYPHLNCDUF"/>
</dbReference>
<dbReference type="InterPro" id="IPR043136">
    <property type="entry name" value="B30.2/SPRY_sf"/>
</dbReference>
<dbReference type="EMBL" id="OY660865">
    <property type="protein sequence ID" value="CAJ1051255.1"/>
    <property type="molecule type" value="Genomic_DNA"/>
</dbReference>
<dbReference type="SMART" id="SM00449">
    <property type="entry name" value="SPRY"/>
    <property type="match status" value="1"/>
</dbReference>
<dbReference type="InterPro" id="IPR017907">
    <property type="entry name" value="Znf_RING_CS"/>
</dbReference>
<dbReference type="InterPro" id="IPR013320">
    <property type="entry name" value="ConA-like_dom_sf"/>
</dbReference>
<feature type="coiled-coil region" evidence="8">
    <location>
        <begin position="514"/>
        <end position="560"/>
    </location>
</feature>
<dbReference type="SUPFAM" id="SSF49899">
    <property type="entry name" value="Concanavalin A-like lectins/glucanases"/>
    <property type="match status" value="2"/>
</dbReference>
<dbReference type="Pfam" id="PF00622">
    <property type="entry name" value="SPRY"/>
    <property type="match status" value="1"/>
</dbReference>
<feature type="domain" description="B box-type" evidence="10">
    <location>
        <begin position="412"/>
        <end position="453"/>
    </location>
</feature>
<reference evidence="12" key="1">
    <citation type="submission" date="2023-08" db="EMBL/GenBank/DDBJ databases">
        <authorList>
            <person name="Alioto T."/>
            <person name="Alioto T."/>
            <person name="Gomez Garrido J."/>
        </authorList>
    </citation>
    <scope>NUCLEOTIDE SEQUENCE</scope>
</reference>
<evidence type="ECO:0000259" key="11">
    <source>
        <dbReference type="PROSITE" id="PS50188"/>
    </source>
</evidence>
<dbReference type="PROSITE" id="PS00518">
    <property type="entry name" value="ZF_RING_1"/>
    <property type="match status" value="2"/>
</dbReference>
<feature type="domain" description="B30.2/SPRY" evidence="11">
    <location>
        <begin position="602"/>
        <end position="791"/>
    </location>
</feature>
<dbReference type="SMART" id="SM00589">
    <property type="entry name" value="PRY"/>
    <property type="match status" value="2"/>
</dbReference>
<gene>
    <name evidence="12" type="ORF">XNOV1_A028642</name>
</gene>
<dbReference type="PROSITE" id="PS50188">
    <property type="entry name" value="B302_SPRY"/>
    <property type="match status" value="1"/>
</dbReference>
<organism evidence="12 13">
    <name type="scientific">Xyrichtys novacula</name>
    <name type="common">Pearly razorfish</name>
    <name type="synonym">Hemipteronotus novacula</name>
    <dbReference type="NCBI Taxonomy" id="13765"/>
    <lineage>
        <taxon>Eukaryota</taxon>
        <taxon>Metazoa</taxon>
        <taxon>Chordata</taxon>
        <taxon>Craniata</taxon>
        <taxon>Vertebrata</taxon>
        <taxon>Euteleostomi</taxon>
        <taxon>Actinopterygii</taxon>
        <taxon>Neopterygii</taxon>
        <taxon>Teleostei</taxon>
        <taxon>Neoteleostei</taxon>
        <taxon>Acanthomorphata</taxon>
        <taxon>Eupercaria</taxon>
        <taxon>Labriformes</taxon>
        <taxon>Labridae</taxon>
        <taxon>Xyrichtys</taxon>
    </lineage>
</organism>
<feature type="domain" description="B box-type" evidence="10">
    <location>
        <begin position="80"/>
        <end position="121"/>
    </location>
</feature>
<dbReference type="InterPro" id="IPR001841">
    <property type="entry name" value="Znf_RING"/>
</dbReference>
<dbReference type="InterPro" id="IPR050143">
    <property type="entry name" value="TRIM/RBCC"/>
</dbReference>
<keyword evidence="3" id="KW-0963">Cytoplasm</keyword>
<evidence type="ECO:0000256" key="3">
    <source>
        <dbReference type="ARBA" id="ARBA00022490"/>
    </source>
</evidence>
<name>A0AAV1ERC4_XYRNO</name>
<keyword evidence="4" id="KW-0479">Metal-binding</keyword>
<dbReference type="Pfam" id="PF13445">
    <property type="entry name" value="zf-RING_UBOX"/>
    <property type="match status" value="1"/>
</dbReference>
<evidence type="ECO:0000259" key="9">
    <source>
        <dbReference type="PROSITE" id="PS50089"/>
    </source>
</evidence>
<comment type="subcellular location">
    <subcellularLocation>
        <location evidence="1">Cytoplasm</location>
    </subcellularLocation>
</comment>
<evidence type="ECO:0000313" key="13">
    <source>
        <dbReference type="Proteomes" id="UP001178508"/>
    </source>
</evidence>
<dbReference type="Pfam" id="PF00643">
    <property type="entry name" value="zf-B_box"/>
    <property type="match status" value="2"/>
</dbReference>
<dbReference type="Pfam" id="PF00097">
    <property type="entry name" value="zf-C3HC4"/>
    <property type="match status" value="1"/>
</dbReference>
<dbReference type="Gene3D" id="2.60.120.920">
    <property type="match status" value="2"/>
</dbReference>
<protein>
    <submittedName>
        <fullName evidence="12">Uncharacterized protein LOC120557137</fullName>
    </submittedName>
</protein>
<dbReference type="Gene3D" id="3.30.40.10">
    <property type="entry name" value="Zinc/RING finger domain, C3HC4 (zinc finger)"/>
    <property type="match status" value="2"/>
</dbReference>
<evidence type="ECO:0000313" key="12">
    <source>
        <dbReference type="EMBL" id="CAJ1051255.1"/>
    </source>
</evidence>
<dbReference type="Proteomes" id="UP001178508">
    <property type="component" value="Chromosome 2"/>
</dbReference>
<keyword evidence="6" id="KW-0862">Zinc</keyword>
<feature type="domain" description="RING-type" evidence="9">
    <location>
        <begin position="345"/>
        <end position="383"/>
    </location>
</feature>
<dbReference type="AlphaFoldDB" id="A0AAV1ERC4"/>
<keyword evidence="5 7" id="KW-0863">Zinc-finger</keyword>
<proteinExistence type="inferred from homology"/>
<feature type="coiled-coil region" evidence="8">
    <location>
        <begin position="182"/>
        <end position="228"/>
    </location>
</feature>
<dbReference type="Pfam" id="PF13765">
    <property type="entry name" value="PRY"/>
    <property type="match status" value="1"/>
</dbReference>
<dbReference type="SUPFAM" id="SSF57850">
    <property type="entry name" value="RING/U-box"/>
    <property type="match status" value="2"/>
</dbReference>
<sequence>MAFRSEEDLCCPVCQDIFVDPVVLSCSHSFCKDCLQSWWTERPTQECPICKRRSSRTYPPCNLVLKNLCESFLLERDQRPSEDLCSLHSEKLKLFCLDHQQPVCLVCRDSEKHTNHRFRPIVEAAGEHKKKLQETLQPLKEKLNVFKDGKTKFEQAAEHNQVQCRHTERQIKQQFKKLHQFLEEEEEARLSALREEEEQKSQRMKEQMEALSRDIAALSDTIRVTEDQLRAEDVSFLKNYKAAVERVQQRPQLEDPQLPSGALIDQAKHLGNLSFNIWTKMKDMVSYSPVILDPNTAGSKLTLYSDLTCVCQGEEHQLPDNPERFDFPLSVLGSEGLGSGTHSWIVEDIFVDPVVLSCSHSFCKDCLQSWWRERPTQECPVCKRRSSKEYPPCNLVLKNLCESFLLERDQRPSEDLCSLHSEKLKLFCLDHQQPVCLVCRDSEKHTNHRFRPIDEAAGEHKKKLQETLQPLKEKLNVFEKVKVEFEQTAQHIQIQTEHTKMQIKVQFKKLHQFLEEEEEARLTALREEEEQKSQRMKEQMEALSRDIAALSDTIRATEDQLRAEDVSFLKNYKAAVERVQQRPLLEDPQLPSGALIDQAKHLGNLSFNIWTKMEDKVSYSPVILDPNTANIDLGLSEDLTYGRWKDEQPLDYDDRTDIVPWSVLGSEGFNSGTHSWDVVLGDSLIWSLGVVAESVKTKKNTEGGLWKIIFSVTEYIASSPSAPQLVLPVHEQFQRIRVILNWDEGKLSFFNPDTNTHIHTFTHAFTERMFPFFDCFDELMILPLEVSVTVE</sequence>
<dbReference type="SUPFAM" id="SSF57845">
    <property type="entry name" value="B-box zinc-binding domain"/>
    <property type="match status" value="2"/>
</dbReference>
<accession>A0AAV1ERC4</accession>
<evidence type="ECO:0000256" key="4">
    <source>
        <dbReference type="ARBA" id="ARBA00022723"/>
    </source>
</evidence>
<dbReference type="InterPro" id="IPR013083">
    <property type="entry name" value="Znf_RING/FYVE/PHD"/>
</dbReference>
<evidence type="ECO:0000259" key="10">
    <source>
        <dbReference type="PROSITE" id="PS50119"/>
    </source>
</evidence>
<dbReference type="InterPro" id="IPR003877">
    <property type="entry name" value="SPRY_dom"/>
</dbReference>
<dbReference type="PROSITE" id="PS50089">
    <property type="entry name" value="ZF_RING_2"/>
    <property type="match status" value="2"/>
</dbReference>
<dbReference type="InterPro" id="IPR027370">
    <property type="entry name" value="Znf-RING_euk"/>
</dbReference>
<dbReference type="GO" id="GO:0005737">
    <property type="term" value="C:cytoplasm"/>
    <property type="evidence" value="ECO:0007669"/>
    <property type="project" value="UniProtKB-SubCell"/>
</dbReference>
<dbReference type="SMART" id="SM00336">
    <property type="entry name" value="BBOX"/>
    <property type="match status" value="2"/>
</dbReference>
<evidence type="ECO:0000256" key="1">
    <source>
        <dbReference type="ARBA" id="ARBA00004496"/>
    </source>
</evidence>
<feature type="domain" description="RING-type" evidence="9">
    <location>
        <begin position="11"/>
        <end position="51"/>
    </location>
</feature>
<dbReference type="GO" id="GO:0008270">
    <property type="term" value="F:zinc ion binding"/>
    <property type="evidence" value="ECO:0007669"/>
    <property type="project" value="UniProtKB-KW"/>
</dbReference>
<dbReference type="InterPro" id="IPR001870">
    <property type="entry name" value="B30.2/SPRY"/>
</dbReference>
<comment type="similarity">
    <text evidence="2">Belongs to the TRIM/RBCC family.</text>
</comment>